<proteinExistence type="predicted"/>
<keyword evidence="1" id="KW-0732">Signal</keyword>
<name>A0A1W6N3X9_9PROT</name>
<dbReference type="KEGG" id="naf:GQ61_03630"/>
<evidence type="ECO:0000256" key="1">
    <source>
        <dbReference type="SAM" id="SignalP"/>
    </source>
</evidence>
<dbReference type="AlphaFoldDB" id="A0A1W6N3X9"/>
<sequence>MKKTTISLVVFFLLFIQTKSALSQADDTLATKDPAQNILLDTAKGNYEGLTLEETQKVLQKKDKLSKYLETQVSIKQKRDEEKRQLLSQIREQDQRNAELLRALREPFKP</sequence>
<evidence type="ECO:0000313" key="2">
    <source>
        <dbReference type="EMBL" id="ARN84553.1"/>
    </source>
</evidence>
<accession>A0A1W6N3X9</accession>
<dbReference type="RefSeq" id="WP_085783990.1">
    <property type="nucleotide sequence ID" value="NZ_CP008743.1"/>
</dbReference>
<feature type="chain" id="PRO_5013184768" evidence="1">
    <location>
        <begin position="26"/>
        <end position="110"/>
    </location>
</feature>
<dbReference type="EMBL" id="CP008743">
    <property type="protein sequence ID" value="ARN84553.1"/>
    <property type="molecule type" value="Genomic_DNA"/>
</dbReference>
<dbReference type="STRING" id="1414854.GQ61_03630"/>
<protein>
    <submittedName>
        <fullName evidence="2">Uncharacterized protein</fullName>
    </submittedName>
</protein>
<gene>
    <name evidence="2" type="ORF">GQ61_03630</name>
</gene>
<keyword evidence="3" id="KW-1185">Reference proteome</keyword>
<dbReference type="Proteomes" id="UP000237351">
    <property type="component" value="Chromosome"/>
</dbReference>
<reference evidence="2 3" key="1">
    <citation type="submission" date="2014-06" db="EMBL/GenBank/DDBJ databases">
        <title>The genome of the endonuclear symbiont Nucleicultrix amoebiphila.</title>
        <authorList>
            <person name="Schulz F."/>
            <person name="Horn M."/>
        </authorList>
    </citation>
    <scope>NUCLEOTIDE SEQUENCE [LARGE SCALE GENOMIC DNA]</scope>
    <source>
        <strain evidence="2 3">FS5</strain>
    </source>
</reference>
<organism evidence="2 3">
    <name type="scientific">Candidatus Nucleicultrix amoebiphila FS5</name>
    <dbReference type="NCBI Taxonomy" id="1414854"/>
    <lineage>
        <taxon>Bacteria</taxon>
        <taxon>Pseudomonadati</taxon>
        <taxon>Pseudomonadota</taxon>
        <taxon>Alphaproteobacteria</taxon>
        <taxon>Holosporales</taxon>
        <taxon>Candidatus Nucleicultricaceae</taxon>
        <taxon>Candidatus Nucleicultrix</taxon>
    </lineage>
</organism>
<evidence type="ECO:0000313" key="3">
    <source>
        <dbReference type="Proteomes" id="UP000237351"/>
    </source>
</evidence>
<feature type="signal peptide" evidence="1">
    <location>
        <begin position="1"/>
        <end position="25"/>
    </location>
</feature>